<dbReference type="AlphaFoldDB" id="A0A094KAK6"/>
<feature type="non-terminal residue" evidence="2">
    <location>
        <position position="39"/>
    </location>
</feature>
<feature type="non-terminal residue" evidence="2">
    <location>
        <position position="1"/>
    </location>
</feature>
<accession>A0A094KAK6</accession>
<evidence type="ECO:0000313" key="3">
    <source>
        <dbReference type="Proteomes" id="UP000053620"/>
    </source>
</evidence>
<proteinExistence type="predicted"/>
<feature type="region of interest" description="Disordered" evidence="1">
    <location>
        <begin position="1"/>
        <end position="39"/>
    </location>
</feature>
<feature type="compositionally biased region" description="Basic and acidic residues" evidence="1">
    <location>
        <begin position="28"/>
        <end position="39"/>
    </location>
</feature>
<sequence length="39" mass="4298">LKPTRHPHEGAQGSAGGRPRQQPQSHLVPRDPVRILAHD</sequence>
<reference evidence="2 3" key="1">
    <citation type="submission" date="2014-04" db="EMBL/GenBank/DDBJ databases">
        <title>Genome evolution of avian class.</title>
        <authorList>
            <person name="Zhang G."/>
            <person name="Li C."/>
        </authorList>
    </citation>
    <scope>NUCLEOTIDE SEQUENCE [LARGE SCALE GENOMIC DNA]</scope>
    <source>
        <strain evidence="2">BGI_N321</strain>
    </source>
</reference>
<name>A0A094KAK6_ANTCR</name>
<evidence type="ECO:0000256" key="1">
    <source>
        <dbReference type="SAM" id="MobiDB-lite"/>
    </source>
</evidence>
<protein>
    <submittedName>
        <fullName evidence="2">Uncharacterized protein</fullName>
    </submittedName>
</protein>
<dbReference type="Proteomes" id="UP000053620">
    <property type="component" value="Unassembled WGS sequence"/>
</dbReference>
<evidence type="ECO:0000313" key="2">
    <source>
        <dbReference type="EMBL" id="KFZ56381.1"/>
    </source>
</evidence>
<organism evidence="2 3">
    <name type="scientific">Antrostomus carolinensis</name>
    <name type="common">Chuck-will's-widow</name>
    <name type="synonym">Caprimulgus carolinensis</name>
    <dbReference type="NCBI Taxonomy" id="279965"/>
    <lineage>
        <taxon>Eukaryota</taxon>
        <taxon>Metazoa</taxon>
        <taxon>Chordata</taxon>
        <taxon>Craniata</taxon>
        <taxon>Vertebrata</taxon>
        <taxon>Euteleostomi</taxon>
        <taxon>Archelosauria</taxon>
        <taxon>Archosauria</taxon>
        <taxon>Dinosauria</taxon>
        <taxon>Saurischia</taxon>
        <taxon>Theropoda</taxon>
        <taxon>Coelurosauria</taxon>
        <taxon>Aves</taxon>
        <taxon>Neognathae</taxon>
        <taxon>Neoaves</taxon>
        <taxon>Strisores</taxon>
        <taxon>Caprimulgiformes</taxon>
        <taxon>Caprimulgidae</taxon>
        <taxon>Antrostomus</taxon>
    </lineage>
</organism>
<gene>
    <name evidence="2" type="ORF">N321_06728</name>
</gene>
<dbReference type="EMBL" id="KL346852">
    <property type="protein sequence ID" value="KFZ56381.1"/>
    <property type="molecule type" value="Genomic_DNA"/>
</dbReference>
<keyword evidence="3" id="KW-1185">Reference proteome</keyword>